<evidence type="ECO:0000313" key="4">
    <source>
        <dbReference type="Proteomes" id="UP001317629"/>
    </source>
</evidence>
<keyword evidence="3" id="KW-0614">Plasmid</keyword>
<keyword evidence="4" id="KW-1185">Reference proteome</keyword>
<geneLocation type="plasmid" evidence="3 4">
    <name>pSS37A-Re-6</name>
</geneLocation>
<protein>
    <submittedName>
        <fullName evidence="3">Methyltransferase</fullName>
    </submittedName>
</protein>
<dbReference type="Proteomes" id="UP001317629">
    <property type="component" value="Plasmid pSS37A-Re-6"/>
</dbReference>
<name>A0ABM8EFA6_9HYPH</name>
<reference evidence="3 4" key="1">
    <citation type="journal article" date="2023" name="Int. J. Syst. Evol. Microbiol.">
        <title>Methylocystis iwaonis sp. nov., a type II methane-oxidizing bacterium from surface soil of a rice paddy field in Japan, and emended description of the genus Methylocystis (ex Whittenbury et al. 1970) Bowman et al. 1993.</title>
        <authorList>
            <person name="Kaise H."/>
            <person name="Sawadogo J.B."/>
            <person name="Alam M.S."/>
            <person name="Ueno C."/>
            <person name="Dianou D."/>
            <person name="Shinjo R."/>
            <person name="Asakawa S."/>
        </authorList>
    </citation>
    <scope>NUCLEOTIDE SEQUENCE [LARGE SCALE GENOMIC DNA]</scope>
    <source>
        <strain evidence="3 4">SS37A-Re</strain>
    </source>
</reference>
<gene>
    <name evidence="3" type="ORF">SS37A_42650</name>
</gene>
<dbReference type="PANTHER" id="PTHR43861">
    <property type="entry name" value="TRANS-ACONITATE 2-METHYLTRANSFERASE-RELATED"/>
    <property type="match status" value="1"/>
</dbReference>
<evidence type="ECO:0000259" key="2">
    <source>
        <dbReference type="Pfam" id="PF08241"/>
    </source>
</evidence>
<dbReference type="InterPro" id="IPR029063">
    <property type="entry name" value="SAM-dependent_MTases_sf"/>
</dbReference>
<dbReference type="Pfam" id="PF08241">
    <property type="entry name" value="Methyltransf_11"/>
    <property type="match status" value="1"/>
</dbReference>
<dbReference type="GO" id="GO:0032259">
    <property type="term" value="P:methylation"/>
    <property type="evidence" value="ECO:0007669"/>
    <property type="project" value="UniProtKB-KW"/>
</dbReference>
<dbReference type="PANTHER" id="PTHR43861:SF3">
    <property type="entry name" value="PUTATIVE (AFU_ORTHOLOGUE AFUA_2G14390)-RELATED"/>
    <property type="match status" value="1"/>
</dbReference>
<evidence type="ECO:0000313" key="3">
    <source>
        <dbReference type="EMBL" id="BDV36735.1"/>
    </source>
</evidence>
<dbReference type="RefSeq" id="WP_281932853.1">
    <property type="nucleotide sequence ID" value="NZ_AP027148.1"/>
</dbReference>
<dbReference type="Gene3D" id="3.40.50.150">
    <property type="entry name" value="Vaccinia Virus protein VP39"/>
    <property type="match status" value="1"/>
</dbReference>
<proteinExistence type="predicted"/>
<evidence type="ECO:0000256" key="1">
    <source>
        <dbReference type="ARBA" id="ARBA00022679"/>
    </source>
</evidence>
<dbReference type="GO" id="GO:0008168">
    <property type="term" value="F:methyltransferase activity"/>
    <property type="evidence" value="ECO:0007669"/>
    <property type="project" value="UniProtKB-KW"/>
</dbReference>
<feature type="domain" description="Methyltransferase type 11" evidence="2">
    <location>
        <begin position="46"/>
        <end position="137"/>
    </location>
</feature>
<dbReference type="EMBL" id="AP027148">
    <property type="protein sequence ID" value="BDV36735.1"/>
    <property type="molecule type" value="Genomic_DNA"/>
</dbReference>
<sequence>MAEGYLLDNARREAGVRFEALSTLFDSWTFSRIEALGVAPGWRCWEVGAGSATVPNRLAALVGPAGRILASDIDTSWAEGATAAGVEVHQHDVAAEPPLWSDLDLVHARLVLVHVPDRARALRNMVDALKLGGWLMIEDADPALQPLACPDERGPEQALANKVRDGFRTLMKGRGVDLAYGRKLPRLLRDAGLAEVKAEAFFPVAHPASAVLERATIEMLRPQLSAAGLVTHEEIEQNIANIATGQLDLMTAPLITAWGRKL</sequence>
<accession>A0ABM8EFA6</accession>
<dbReference type="InterPro" id="IPR013216">
    <property type="entry name" value="Methyltransf_11"/>
</dbReference>
<organism evidence="3 4">
    <name type="scientific">Methylocystis iwaonis</name>
    <dbReference type="NCBI Taxonomy" id="2885079"/>
    <lineage>
        <taxon>Bacteria</taxon>
        <taxon>Pseudomonadati</taxon>
        <taxon>Pseudomonadota</taxon>
        <taxon>Alphaproteobacteria</taxon>
        <taxon>Hyphomicrobiales</taxon>
        <taxon>Methylocystaceae</taxon>
        <taxon>Methylocystis</taxon>
    </lineage>
</organism>
<keyword evidence="1" id="KW-0808">Transferase</keyword>
<dbReference type="CDD" id="cd02440">
    <property type="entry name" value="AdoMet_MTases"/>
    <property type="match status" value="1"/>
</dbReference>
<dbReference type="SUPFAM" id="SSF53335">
    <property type="entry name" value="S-adenosyl-L-methionine-dependent methyltransferases"/>
    <property type="match status" value="1"/>
</dbReference>
<keyword evidence="3" id="KW-0489">Methyltransferase</keyword>